<dbReference type="GeneID" id="7751018"/>
<dbReference type="OrthoDB" id="7989at10239"/>
<accession>C1KFS3</accession>
<gene>
    <name evidence="1" type="ORF">lb338_phage_163</name>
</gene>
<keyword evidence="2" id="KW-1185">Reference proteome</keyword>
<reference evidence="1 2" key="1">
    <citation type="journal article" date="2009" name="Gene">
        <title>Genome of a virulent bacteriophage Lb338-1 that lyses the probiotic Lactobacillus paracasei cheese strain.</title>
        <authorList>
            <person name="Alemayehu D."/>
            <person name="Ross R.P."/>
            <person name="O'Sullivan O."/>
            <person name="Coffey A."/>
            <person name="Stanton C."/>
            <person name="Fitzgerald G.F."/>
            <person name="McAuliffe O."/>
        </authorList>
    </citation>
    <scope>NUCLEOTIDE SEQUENCE [LARGE SCALE GENOMIC DNA]</scope>
    <source>
        <strain evidence="1">Lb338-1</strain>
    </source>
</reference>
<name>C1KFS3_9CAUD</name>
<organism evidence="1 2">
    <name type="scientific">Lactobacillus phage Lb338-1</name>
    <dbReference type="NCBI Taxonomy" id="2892342"/>
    <lineage>
        <taxon>Viruses</taxon>
        <taxon>Duplodnaviria</taxon>
        <taxon>Heunggongvirae</taxon>
        <taxon>Uroviricota</taxon>
        <taxon>Caudoviricetes</taxon>
        <taxon>Herelleviridae</taxon>
        <taxon>Mooreparkvirus</taxon>
        <taxon>Mooreparkvirus Lb3381</taxon>
    </lineage>
</organism>
<dbReference type="NCBIfam" id="NF033832">
    <property type="entry name" value="sce7726_fam"/>
    <property type="match status" value="1"/>
</dbReference>
<dbReference type="InterPro" id="IPR047729">
    <property type="entry name" value="Sce7726-like"/>
</dbReference>
<dbReference type="KEGG" id="vg:7751018"/>
<evidence type="ECO:0000313" key="2">
    <source>
        <dbReference type="Proteomes" id="UP000001878"/>
    </source>
</evidence>
<dbReference type="EMBL" id="FJ822135">
    <property type="protein sequence ID" value="ACO37084.1"/>
    <property type="molecule type" value="Genomic_DNA"/>
</dbReference>
<sequence>MKTVYADSVKQLILDSPYLFTSKDDHTTVLFEKEIDGLSSKPTIADCLIFSHLRGLIGVEIKTAHDSKARLIRQLTGYSKVCDQVYVFIHDSKFTEVEDILEDFPHVGCICYTEIGDMLSPGIVRKALENPLKDSKVELDMLWSAELWDMCKLVSSIKHKKVVKYKVSNKRKRIKFILDNMGIDEGSELFIDFVIEGLLSPDRSFSCYNFRWKS</sequence>
<evidence type="ECO:0000313" key="1">
    <source>
        <dbReference type="EMBL" id="ACO37084.1"/>
    </source>
</evidence>
<dbReference type="RefSeq" id="YP_002790842.1">
    <property type="nucleotide sequence ID" value="NC_012530.1"/>
</dbReference>
<dbReference type="Proteomes" id="UP000001878">
    <property type="component" value="Segment"/>
</dbReference>
<proteinExistence type="predicted"/>
<protein>
    <submittedName>
        <fullName evidence="1">Uncharacterized protein</fullName>
    </submittedName>
</protein>